<dbReference type="InterPro" id="IPR006311">
    <property type="entry name" value="TAT_signal"/>
</dbReference>
<dbReference type="Proteomes" id="UP000186308">
    <property type="component" value="Unassembled WGS sequence"/>
</dbReference>
<dbReference type="InterPro" id="IPR008638">
    <property type="entry name" value="FhaB/CdiA-like_TPS"/>
</dbReference>
<dbReference type="EMBL" id="FTNE01000019">
    <property type="protein sequence ID" value="SIR20042.1"/>
    <property type="molecule type" value="Genomic_DNA"/>
</dbReference>
<sequence length="2478" mass="236563">MIDHTGDLHSARRRRLLLASTALSAALVASGPVRANPPALPANTTPQGGQVVGGQASIAQAPGSVTITQSSARTAINWQSFNVGSAAKVTFKQPNAQAIALNRVISNNPSIIAGRIDANGQIVLMNQSGVVFTPGSQVNAESLVVSTAGISAKSFMAGHMVFDAPPKPGARIVNDGTITMKQAGLAAFVAPQVINRGTITATLGHVILAGASTFTLDISGDGLVSIDVTQAVRKVDLGGRVVDALVTNQGLIVANGGTVTLTAQAVDGVIQHLLDVRGVVQADSVGQSKGAITIAGIGGDLQVAGSLLARGTQPGSGGGTIAVDATGAVKLASTAMIDASGQSGGGIVALGTDAARAVAGTADRTAPKAQRVSIAPGAVVRADATQAGTGGTITVLSAQRSDQNGALSAQGVDAGGRIETSSDGVISLSGTETVFSAHGHDGTILLDPATLVIGNGPTAAGTTVLGGVTTIGTDSNTISYVDPASLAALTGTVVLTATSALSVQSAIAMADTSPVTLASGGSLVISSPVQVGGSLEIDAAGTLSIGAAVSATNITMLDPGSHGTIEIDNIVTAGTLLAMLSGGGITEASGGYVVAPTLTSAGGTVGGDVLLNDAPAVLAKNAIGTLGAFAATGTISISDRAVLDILDTPLTIAGPVNARDASFAAGGITIDGAVSTTGTLALDSYGVLGTNGSITQSALGVITAGTLSGAAGDVTLNNAANSITVLENFAAGRGLALDDSASALLIGAGVGAGSATINAAGITIGAPLTISPGLGFGALTLGSTGGISETGNGGINAGVLSSAGTITGGAVNLGGGNNIGELGGFTAASAFTLADTAPITIAGALQATAATLVSDRIFIDQPISVSGVLALAGSAGVDQTSNGTITAGTLTSGGITIGGIDLLLGGTANTIATLGAFATTDDVILNDSGSPLSIAGSFTAPNASITAQAMLFTGAATIAGQLVLASTGTIAEANTATLTAGTLTSLDNTIGGDVVLGSSFNQIGTIAALGVGGSLVVNDAAPLSITGPVRAGGITLIDAGGLTLAGSLTVGTGHAINLVAGTITDANATLSAPSGTIALAPFTPGTPLDFGGTTDGGLAIAPSFATAVAGSGAQDIVLGRVLLPGVTYGADTILTEGALPSFAATITIDAGNTITNTADLRAQAMTLAGGSIVNDGTLDATALALSGTGFNGTGVVIAPTLAGSFSQAAVFDDASNAIGLISGLTAGSGSLLLLDGATPTIGGTIAVASGADLTVAANQIALGSGGAFSVPQGTITFEPLVAGTPIALGGTGAGTLDIGASLLAAITPGAAVLEIGNSLSGPLDVAAALSLTIPDIVLHGNGVAVNASLAAADTLDLESTGSISQTAPISATRLIGAANGTVLLTASNSIGMLGGFTDPNGNFDLTDSGTLVVAGPLSAANAALIAGDLAIPGAITTGSLALTATSTIAGTGTLTAQTLTGTAADLSLTGPNQIVTLGALAITGDALFNDATALTIAGPVSATMLALGDSGAITETGSITAKTLASYNTIGGNAALTGTNSIATLGSFADAAAITLDDNGPLSIAGPLSAASATLNTGALTEPGSITAGSLSADISGSLALTGTNSIATLGSIIAAGNATITDDSAVMLDGTFTAPNATITAPGIGINGGIQTGLLSLASTGSITGAGPISAATLTGSAGPLVSLTGANAIANLGPFTGTGSMAFNDTVALLITGSLTAPAGLALGDAASITATGGITTGTLTSIGTIGGAARLAGLNTIATLGDFAAAGTLSLADQTNVIIAGAVAAADATLTTPGSITETGSLATGSLTGSAGALELTGTNTIATLGALSIANALLLQDATPLTIAGPVAAGTLALGDTGAITEPGSINAATLASLGTIGGSVALTGTNTIATLGSFSAGNTVALDDTAPLTIAGPFTAPDATIAAAGLTVPGTITTDTLALLSAGAITATGPIDSATLRGRAGGTLALTGANQIGTIASFTATGDATINDAAPLTLAGSFTAPNATITAAAIAIQGSIALQTTLALGSPGSVTETGAITTQTLTSEGIIGGSVVLTGTNTFVALGDFAARNDIILLDTAPLTIAGTLSAASATLGSAGLSIPGDIAVPGTVSLASTGGITETGTIDPALLTGSSAGPASLTGTNVIATLGAFTVADGAFMLNDTTPLIVTGPLTAADIALTSPGLAVPGTITTPGTITIAGGGVSETGAIAANLIQTTGSLTGDASLIGTNQIGTLGSFNDTGHYLSLNDARALTLIGPVTARAITIAAAGQLVLDGTAGGGLFIQGQGLATPIAPDVQPRAGIDSVLSVTNGGAQQLLQTGAFTIDTGPVAQAAGLANQPNGVFMLLPSTGSATFADLLAPNTTLVINLGGGMASGQMALHFLVVAGSAAGQTNFDGSLGNLSGQAAAHNGVVVPVPGTNYRFNACIIGSINCTVLPILNLPEASPIQDYDLAPTRRRRLDRDVRLPGVAAKDY</sequence>
<dbReference type="PANTHER" id="PTHR12338:SF8">
    <property type="entry name" value="HEME_HEMOPEXIN-BINDING PROTEIN"/>
    <property type="match status" value="1"/>
</dbReference>
<dbReference type="OrthoDB" id="1776524at2"/>
<dbReference type="Pfam" id="PF05860">
    <property type="entry name" value="TPS"/>
    <property type="match status" value="1"/>
</dbReference>
<reference evidence="6 7" key="1">
    <citation type="submission" date="2017-01" db="EMBL/GenBank/DDBJ databases">
        <authorList>
            <person name="Varghese N."/>
            <person name="Submissions S."/>
        </authorList>
    </citation>
    <scope>NUCLEOTIDE SEQUENCE [LARGE SCALE GENOMIC DNA]</scope>
    <source>
        <strain evidence="6 7">ATCC 35905</strain>
    </source>
</reference>
<comment type="caution">
    <text evidence="6">The sequence shown here is derived from an EMBL/GenBank/DDBJ whole genome shotgun (WGS) entry which is preliminary data.</text>
</comment>
<dbReference type="RefSeq" id="WP_029312640.1">
    <property type="nucleotide sequence ID" value="NZ_FTNE01000019.1"/>
</dbReference>
<evidence type="ECO:0000313" key="6">
    <source>
        <dbReference type="EMBL" id="SIR20042.1"/>
    </source>
</evidence>
<dbReference type="InterPro" id="IPR050909">
    <property type="entry name" value="Bact_Autotransporter_VF"/>
</dbReference>
<dbReference type="GO" id="GO:0005576">
    <property type="term" value="C:extracellular region"/>
    <property type="evidence" value="ECO:0007669"/>
    <property type="project" value="UniProtKB-SubCell"/>
</dbReference>
<dbReference type="PROSITE" id="PS51318">
    <property type="entry name" value="TAT"/>
    <property type="match status" value="1"/>
</dbReference>
<dbReference type="InterPro" id="IPR012334">
    <property type="entry name" value="Pectin_lyas_fold"/>
</dbReference>
<feature type="chain" id="PRO_5034586384" evidence="4">
    <location>
        <begin position="36"/>
        <end position="2478"/>
    </location>
</feature>
<evidence type="ECO:0000313" key="7">
    <source>
        <dbReference type="Proteomes" id="UP000186308"/>
    </source>
</evidence>
<proteinExistence type="predicted"/>
<dbReference type="PANTHER" id="PTHR12338">
    <property type="entry name" value="AUTOTRANSPORTER"/>
    <property type="match status" value="1"/>
</dbReference>
<organism evidence="6 7">
    <name type="scientific">Acidiphilium rubrum</name>
    <dbReference type="NCBI Taxonomy" id="526"/>
    <lineage>
        <taxon>Bacteria</taxon>
        <taxon>Pseudomonadati</taxon>
        <taxon>Pseudomonadota</taxon>
        <taxon>Alphaproteobacteria</taxon>
        <taxon>Acetobacterales</taxon>
        <taxon>Acidocellaceae</taxon>
        <taxon>Acidiphilium</taxon>
    </lineage>
</organism>
<comment type="subcellular location">
    <subcellularLocation>
        <location evidence="1">Secreted</location>
    </subcellularLocation>
</comment>
<keyword evidence="2" id="KW-0964">Secreted</keyword>
<evidence type="ECO:0000256" key="4">
    <source>
        <dbReference type="SAM" id="SignalP"/>
    </source>
</evidence>
<feature type="signal peptide" evidence="4">
    <location>
        <begin position="1"/>
        <end position="35"/>
    </location>
</feature>
<dbReference type="InterPro" id="IPR011050">
    <property type="entry name" value="Pectin_lyase_fold/virulence"/>
</dbReference>
<accession>A0A8G2FEA0</accession>
<evidence type="ECO:0000256" key="2">
    <source>
        <dbReference type="ARBA" id="ARBA00022525"/>
    </source>
</evidence>
<evidence type="ECO:0000256" key="3">
    <source>
        <dbReference type="ARBA" id="ARBA00022729"/>
    </source>
</evidence>
<feature type="domain" description="Filamentous haemagglutinin FhaB/tRNA nuclease CdiA-like TPS" evidence="5">
    <location>
        <begin position="42"/>
        <end position="154"/>
    </location>
</feature>
<keyword evidence="3 4" id="KW-0732">Signal</keyword>
<dbReference type="NCBIfam" id="TIGR01901">
    <property type="entry name" value="adhes_NPXG"/>
    <property type="match status" value="1"/>
</dbReference>
<name>A0A8G2FEA0_ACIRU</name>
<evidence type="ECO:0000259" key="5">
    <source>
        <dbReference type="SMART" id="SM00912"/>
    </source>
</evidence>
<dbReference type="SUPFAM" id="SSF51126">
    <property type="entry name" value="Pectin lyase-like"/>
    <property type="match status" value="1"/>
</dbReference>
<dbReference type="Gene3D" id="2.160.20.10">
    <property type="entry name" value="Single-stranded right-handed beta-helix, Pectin lyase-like"/>
    <property type="match status" value="1"/>
</dbReference>
<protein>
    <submittedName>
        <fullName evidence="6">Filamentous hemagglutinin family N-terminal domain-containing protein</fullName>
    </submittedName>
</protein>
<dbReference type="SMART" id="SM00912">
    <property type="entry name" value="Haemagg_act"/>
    <property type="match status" value="1"/>
</dbReference>
<evidence type="ECO:0000256" key="1">
    <source>
        <dbReference type="ARBA" id="ARBA00004613"/>
    </source>
</evidence>
<keyword evidence="7" id="KW-1185">Reference proteome</keyword>
<gene>
    <name evidence="6" type="ORF">SAMN05421828_1193</name>
</gene>